<feature type="region of interest" description="Disordered" evidence="1">
    <location>
        <begin position="41"/>
        <end position="62"/>
    </location>
</feature>
<keyword evidence="3" id="KW-1185">Reference proteome</keyword>
<dbReference type="EMBL" id="JADBEJ010000006">
    <property type="protein sequence ID" value="MBE1580403.1"/>
    <property type="molecule type" value="Genomic_DNA"/>
</dbReference>
<reference evidence="2 3" key="1">
    <citation type="submission" date="2020-10" db="EMBL/GenBank/DDBJ databases">
        <title>Sequencing the genomes of 1000 actinobacteria strains.</title>
        <authorList>
            <person name="Klenk H.-P."/>
        </authorList>
    </citation>
    <scope>NUCLEOTIDE SEQUENCE [LARGE SCALE GENOMIC DNA]</scope>
    <source>
        <strain evidence="2 3">DSM 46661</strain>
    </source>
</reference>
<gene>
    <name evidence="2" type="ORF">H4W30_007484</name>
</gene>
<dbReference type="RefSeq" id="WP_192746967.1">
    <property type="nucleotide sequence ID" value="NZ_JADBEJ010000006.1"/>
</dbReference>
<evidence type="ECO:0000313" key="3">
    <source>
        <dbReference type="Proteomes" id="UP000656548"/>
    </source>
</evidence>
<protein>
    <recommendedName>
        <fullName evidence="4">DUF222 domain-containing protein</fullName>
    </recommendedName>
</protein>
<accession>A0ABR9LIC0</accession>
<evidence type="ECO:0000313" key="2">
    <source>
        <dbReference type="EMBL" id="MBE1580403.1"/>
    </source>
</evidence>
<name>A0ABR9LIC0_9PSEU</name>
<feature type="region of interest" description="Disordered" evidence="1">
    <location>
        <begin position="1"/>
        <end position="21"/>
    </location>
</feature>
<evidence type="ECO:0008006" key="4">
    <source>
        <dbReference type="Google" id="ProtNLM"/>
    </source>
</evidence>
<sequence length="174" mass="18889">MNHAESLDPDAGGPLDTWTVERPPVQHALADQLSTLVGEMDVESDTTRRKLSKGGLSRAGQAQRMLEQAERVMEMSLACDRAQGMSWTAIATMTGQPAEDLRGRYGEIVEAALEKVRAEAPVEDTGPVWMPTVPRREYRGDFYSGPDDPEIPQPGRRATPDPVRGGSGSPQSTS</sequence>
<dbReference type="Proteomes" id="UP000656548">
    <property type="component" value="Unassembled WGS sequence"/>
</dbReference>
<evidence type="ECO:0000256" key="1">
    <source>
        <dbReference type="SAM" id="MobiDB-lite"/>
    </source>
</evidence>
<organism evidence="2 3">
    <name type="scientific">Amycolatopsis roodepoortensis</name>
    <dbReference type="NCBI Taxonomy" id="700274"/>
    <lineage>
        <taxon>Bacteria</taxon>
        <taxon>Bacillati</taxon>
        <taxon>Actinomycetota</taxon>
        <taxon>Actinomycetes</taxon>
        <taxon>Pseudonocardiales</taxon>
        <taxon>Pseudonocardiaceae</taxon>
        <taxon>Amycolatopsis</taxon>
    </lineage>
</organism>
<feature type="region of interest" description="Disordered" evidence="1">
    <location>
        <begin position="127"/>
        <end position="174"/>
    </location>
</feature>
<comment type="caution">
    <text evidence="2">The sequence shown here is derived from an EMBL/GenBank/DDBJ whole genome shotgun (WGS) entry which is preliminary data.</text>
</comment>
<proteinExistence type="predicted"/>